<name>A0ABR4GHY3_9EURO</name>
<evidence type="ECO:0000313" key="1">
    <source>
        <dbReference type="EMBL" id="KAL2798664.1"/>
    </source>
</evidence>
<keyword evidence="2" id="KW-1185">Reference proteome</keyword>
<gene>
    <name evidence="1" type="ORF">BJX66DRAFT_334026</name>
</gene>
<evidence type="ECO:0008006" key="3">
    <source>
        <dbReference type="Google" id="ProtNLM"/>
    </source>
</evidence>
<comment type="caution">
    <text evidence="1">The sequence shown here is derived from an EMBL/GenBank/DDBJ whole genome shotgun (WGS) entry which is preliminary data.</text>
</comment>
<reference evidence="1 2" key="1">
    <citation type="submission" date="2024-07" db="EMBL/GenBank/DDBJ databases">
        <title>Section-level genome sequencing and comparative genomics of Aspergillus sections Usti and Cavernicolus.</title>
        <authorList>
            <consortium name="Lawrence Berkeley National Laboratory"/>
            <person name="Nybo J.L."/>
            <person name="Vesth T.C."/>
            <person name="Theobald S."/>
            <person name="Frisvad J.C."/>
            <person name="Larsen T.O."/>
            <person name="Kjaerboelling I."/>
            <person name="Rothschild-Mancinelli K."/>
            <person name="Lyhne E.K."/>
            <person name="Kogle M.E."/>
            <person name="Barry K."/>
            <person name="Clum A."/>
            <person name="Na H."/>
            <person name="Ledsgaard L."/>
            <person name="Lin J."/>
            <person name="Lipzen A."/>
            <person name="Kuo A."/>
            <person name="Riley R."/>
            <person name="Mondo S."/>
            <person name="Labutti K."/>
            <person name="Haridas S."/>
            <person name="Pangalinan J."/>
            <person name="Salamov A.A."/>
            <person name="Simmons B.A."/>
            <person name="Magnuson J.K."/>
            <person name="Chen J."/>
            <person name="Drula E."/>
            <person name="Henrissat B."/>
            <person name="Wiebenga A."/>
            <person name="Lubbers R.J."/>
            <person name="Gomes A.C."/>
            <person name="Makela M.R."/>
            <person name="Stajich J."/>
            <person name="Grigoriev I.V."/>
            <person name="Mortensen U.H."/>
            <person name="De Vries R.P."/>
            <person name="Baker S.E."/>
            <person name="Andersen M.R."/>
        </authorList>
    </citation>
    <scope>NUCLEOTIDE SEQUENCE [LARGE SCALE GENOMIC DNA]</scope>
    <source>
        <strain evidence="1 2">CBS 209.92</strain>
    </source>
</reference>
<sequence length="392" mass="45338">MRFNKTRPEDLDYPRSVYPHCVICESPVRRDKFSQDQIRPDWSREIHNRIGRCAYTSTADVEATDLSEKRLLWSAWYRALLLNSKQNGTHLSGLACGANREYVPVVPTDSSRARLSGRPKHDNDWNTEFYPAPLFQGESTADWEGKRYGYAMHAHCWLLLERTVDLATIERNLDLFCIALRILWNFREYTFNWQVLLNHGMNNECFGQGIFGVRKMKFVGSDGSTGGASGSLEGAAGRHRRKRRLKTAESFATRLPLDIVLEILDVIYYSSPPCFARITDARNILKAFHWHVPDTYWIKRCNPDLMFEVKDLRASGAPVDWAALCLGIEALFIDPNWYCQSGLRKCKEILEFVGQLDGYMRYITTDEEWVEYLASRSGTVLEREDWEWCEGC</sequence>
<dbReference type="EMBL" id="JBFTWV010000012">
    <property type="protein sequence ID" value="KAL2798664.1"/>
    <property type="molecule type" value="Genomic_DNA"/>
</dbReference>
<accession>A0ABR4GHY3</accession>
<organism evidence="1 2">
    <name type="scientific">Aspergillus keveii</name>
    <dbReference type="NCBI Taxonomy" id="714993"/>
    <lineage>
        <taxon>Eukaryota</taxon>
        <taxon>Fungi</taxon>
        <taxon>Dikarya</taxon>
        <taxon>Ascomycota</taxon>
        <taxon>Pezizomycotina</taxon>
        <taxon>Eurotiomycetes</taxon>
        <taxon>Eurotiomycetidae</taxon>
        <taxon>Eurotiales</taxon>
        <taxon>Aspergillaceae</taxon>
        <taxon>Aspergillus</taxon>
        <taxon>Aspergillus subgen. Nidulantes</taxon>
    </lineage>
</organism>
<evidence type="ECO:0000313" key="2">
    <source>
        <dbReference type="Proteomes" id="UP001610563"/>
    </source>
</evidence>
<dbReference type="Proteomes" id="UP001610563">
    <property type="component" value="Unassembled WGS sequence"/>
</dbReference>
<protein>
    <recommendedName>
        <fullName evidence="3">F-box domain protein</fullName>
    </recommendedName>
</protein>
<proteinExistence type="predicted"/>